<feature type="region of interest" description="Disordered" evidence="1">
    <location>
        <begin position="33"/>
        <end position="66"/>
    </location>
</feature>
<protein>
    <submittedName>
        <fullName evidence="3">Uncharacterized protein</fullName>
    </submittedName>
</protein>
<dbReference type="Proteomes" id="UP001055439">
    <property type="component" value="Chromosome 5"/>
</dbReference>
<keyword evidence="2" id="KW-0472">Membrane</keyword>
<feature type="transmembrane region" description="Helical" evidence="2">
    <location>
        <begin position="111"/>
        <end position="130"/>
    </location>
</feature>
<dbReference type="OrthoDB" id="10647883at2759"/>
<dbReference type="AlphaFoldDB" id="A0A9E7FTR7"/>
<feature type="compositionally biased region" description="Polar residues" evidence="1">
    <location>
        <begin position="57"/>
        <end position="66"/>
    </location>
</feature>
<sequence>MSGCNRNRNPTPFPSHSLSSLVLAATNPKSLPIPSILDRRTSRHTYEDDRIKPVKYETSNRNQGNQDFDTSIRYIFFQMDALTQRRYPKMLASRSTKPGDITRRKGMDRSINVLGTCSLFSTVIVLYVLLCMQW</sequence>
<proteinExistence type="predicted"/>
<organism evidence="3 4">
    <name type="scientific">Musa troglodytarum</name>
    <name type="common">fe'i banana</name>
    <dbReference type="NCBI Taxonomy" id="320322"/>
    <lineage>
        <taxon>Eukaryota</taxon>
        <taxon>Viridiplantae</taxon>
        <taxon>Streptophyta</taxon>
        <taxon>Embryophyta</taxon>
        <taxon>Tracheophyta</taxon>
        <taxon>Spermatophyta</taxon>
        <taxon>Magnoliopsida</taxon>
        <taxon>Liliopsida</taxon>
        <taxon>Zingiberales</taxon>
        <taxon>Musaceae</taxon>
        <taxon>Musa</taxon>
    </lineage>
</organism>
<evidence type="ECO:0000313" key="4">
    <source>
        <dbReference type="Proteomes" id="UP001055439"/>
    </source>
</evidence>
<evidence type="ECO:0000256" key="1">
    <source>
        <dbReference type="SAM" id="MobiDB-lite"/>
    </source>
</evidence>
<keyword evidence="4" id="KW-1185">Reference proteome</keyword>
<accession>A0A9E7FTR7</accession>
<gene>
    <name evidence="3" type="ORF">MUK42_19000</name>
</gene>
<evidence type="ECO:0000256" key="2">
    <source>
        <dbReference type="SAM" id="Phobius"/>
    </source>
</evidence>
<reference evidence="3" key="1">
    <citation type="submission" date="2022-05" db="EMBL/GenBank/DDBJ databases">
        <title>The Musa troglodytarum L. genome provides insights into the mechanism of non-climacteric behaviour and enrichment of carotenoids.</title>
        <authorList>
            <person name="Wang J."/>
        </authorList>
    </citation>
    <scope>NUCLEOTIDE SEQUENCE</scope>
    <source>
        <tissue evidence="3">Leaf</tissue>
    </source>
</reference>
<keyword evidence="2" id="KW-1133">Transmembrane helix</keyword>
<name>A0A9E7FTR7_9LILI</name>
<feature type="compositionally biased region" description="Basic and acidic residues" evidence="1">
    <location>
        <begin position="37"/>
        <end position="55"/>
    </location>
</feature>
<keyword evidence="2" id="KW-0812">Transmembrane</keyword>
<dbReference type="EMBL" id="CP097507">
    <property type="protein sequence ID" value="URE01003.1"/>
    <property type="molecule type" value="Genomic_DNA"/>
</dbReference>
<evidence type="ECO:0000313" key="3">
    <source>
        <dbReference type="EMBL" id="URE01003.1"/>
    </source>
</evidence>